<proteinExistence type="predicted"/>
<evidence type="ECO:0000313" key="4">
    <source>
        <dbReference type="Proteomes" id="UP001151760"/>
    </source>
</evidence>
<name>A0ABQ4XL73_9ASTR</name>
<gene>
    <name evidence="3" type="ORF">Tco_0680111</name>
</gene>
<reference evidence="3" key="2">
    <citation type="submission" date="2022-01" db="EMBL/GenBank/DDBJ databases">
        <authorList>
            <person name="Yamashiro T."/>
            <person name="Shiraishi A."/>
            <person name="Satake H."/>
            <person name="Nakayama K."/>
        </authorList>
    </citation>
    <scope>NUCLEOTIDE SEQUENCE</scope>
</reference>
<feature type="signal peptide" evidence="1">
    <location>
        <begin position="1"/>
        <end position="17"/>
    </location>
</feature>
<evidence type="ECO:0000313" key="3">
    <source>
        <dbReference type="EMBL" id="GJS65547.1"/>
    </source>
</evidence>
<keyword evidence="1" id="KW-0732">Signal</keyword>
<organism evidence="3 4">
    <name type="scientific">Tanacetum coccineum</name>
    <dbReference type="NCBI Taxonomy" id="301880"/>
    <lineage>
        <taxon>Eukaryota</taxon>
        <taxon>Viridiplantae</taxon>
        <taxon>Streptophyta</taxon>
        <taxon>Embryophyta</taxon>
        <taxon>Tracheophyta</taxon>
        <taxon>Spermatophyta</taxon>
        <taxon>Magnoliopsida</taxon>
        <taxon>eudicotyledons</taxon>
        <taxon>Gunneridae</taxon>
        <taxon>Pentapetalae</taxon>
        <taxon>asterids</taxon>
        <taxon>campanulids</taxon>
        <taxon>Asterales</taxon>
        <taxon>Asteraceae</taxon>
        <taxon>Asteroideae</taxon>
        <taxon>Anthemideae</taxon>
        <taxon>Anthemidinae</taxon>
        <taxon>Tanacetum</taxon>
    </lineage>
</organism>
<accession>A0ABQ4XL73</accession>
<protein>
    <submittedName>
        <fullName evidence="3">Retrovirus-related pol polyprotein from transposon TNT 1-94</fullName>
    </submittedName>
</protein>
<reference evidence="3" key="1">
    <citation type="journal article" date="2022" name="Int. J. Mol. Sci.">
        <title>Draft Genome of Tanacetum Coccineum: Genomic Comparison of Closely Related Tanacetum-Family Plants.</title>
        <authorList>
            <person name="Yamashiro T."/>
            <person name="Shiraishi A."/>
            <person name="Nakayama K."/>
            <person name="Satake H."/>
        </authorList>
    </citation>
    <scope>NUCLEOTIDE SEQUENCE</scope>
</reference>
<evidence type="ECO:0000259" key="2">
    <source>
        <dbReference type="Pfam" id="PF13976"/>
    </source>
</evidence>
<evidence type="ECO:0000256" key="1">
    <source>
        <dbReference type="SAM" id="SignalP"/>
    </source>
</evidence>
<dbReference type="EMBL" id="BQNB010009586">
    <property type="protein sequence ID" value="GJS65547.1"/>
    <property type="molecule type" value="Genomic_DNA"/>
</dbReference>
<dbReference type="Proteomes" id="UP001151760">
    <property type="component" value="Unassembled WGS sequence"/>
</dbReference>
<feature type="domain" description="GAG-pre-integrase" evidence="2">
    <location>
        <begin position="97"/>
        <end position="167"/>
    </location>
</feature>
<dbReference type="InterPro" id="IPR025724">
    <property type="entry name" value="GAG-pre-integrase_dom"/>
</dbReference>
<comment type="caution">
    <text evidence="3">The sequence shown here is derived from an EMBL/GenBank/DDBJ whole genome shotgun (WGS) entry which is preliminary data.</text>
</comment>
<sequence length="198" mass="22480">MFHHPLFLLQIVQLILFINDFGCTKHMMGNLKLLCNFVEKYLGTIRFGNDQFAPILGYGDLVQGNITIKRVAFKKSTCFVRDLLGNNLLTGNRGSDLYTISLQETSSPTPTCFMAKASPTQAWLWHRRLSHLNFDTINLLSKKDIVNGLPKLKYVNDQLCSSCALGKAKRSSFKTKYVPSSKEWLKFASYGLMWSNVD</sequence>
<feature type="chain" id="PRO_5045638552" evidence="1">
    <location>
        <begin position="18"/>
        <end position="198"/>
    </location>
</feature>
<dbReference type="Pfam" id="PF13976">
    <property type="entry name" value="gag_pre-integrs"/>
    <property type="match status" value="1"/>
</dbReference>
<keyword evidence="4" id="KW-1185">Reference proteome</keyword>